<dbReference type="InterPro" id="IPR027417">
    <property type="entry name" value="P-loop_NTPase"/>
</dbReference>
<dbReference type="PANTHER" id="PTHR43335:SF2">
    <property type="entry name" value="ABC TRANSPORTER, ATP-BINDING PROTEIN"/>
    <property type="match status" value="1"/>
</dbReference>
<dbReference type="PANTHER" id="PTHR43335">
    <property type="entry name" value="ABC TRANSPORTER, ATP-BINDING PROTEIN"/>
    <property type="match status" value="1"/>
</dbReference>
<feature type="domain" description="ABC transporter" evidence="5">
    <location>
        <begin position="3"/>
        <end position="231"/>
    </location>
</feature>
<evidence type="ECO:0000313" key="7">
    <source>
        <dbReference type="Proteomes" id="UP001303532"/>
    </source>
</evidence>
<dbReference type="PROSITE" id="PS00211">
    <property type="entry name" value="ABC_TRANSPORTER_1"/>
    <property type="match status" value="1"/>
</dbReference>
<keyword evidence="4 6" id="KW-0067">ATP-binding</keyword>
<comment type="similarity">
    <text evidence="1">Belongs to the ABC transporter superfamily.</text>
</comment>
<dbReference type="SUPFAM" id="SSF52540">
    <property type="entry name" value="P-loop containing nucleoside triphosphate hydrolases"/>
    <property type="match status" value="1"/>
</dbReference>
<dbReference type="RefSeq" id="WP_323692044.1">
    <property type="nucleotide sequence ID" value="NZ_CP116341.1"/>
</dbReference>
<keyword evidence="2" id="KW-0813">Transport</keyword>
<dbReference type="Pfam" id="PF00005">
    <property type="entry name" value="ABC_tran"/>
    <property type="match status" value="1"/>
</dbReference>
<evidence type="ECO:0000256" key="2">
    <source>
        <dbReference type="ARBA" id="ARBA00022448"/>
    </source>
</evidence>
<dbReference type="Gene3D" id="3.40.50.300">
    <property type="entry name" value="P-loop containing nucleotide triphosphate hydrolases"/>
    <property type="match status" value="1"/>
</dbReference>
<keyword evidence="3" id="KW-0547">Nucleotide-binding</keyword>
<dbReference type="EMBL" id="CP116341">
    <property type="protein sequence ID" value="WOV84388.1"/>
    <property type="molecule type" value="Genomic_DNA"/>
</dbReference>
<gene>
    <name evidence="6" type="ORF">PGH26_00120</name>
</gene>
<evidence type="ECO:0000256" key="3">
    <source>
        <dbReference type="ARBA" id="ARBA00022741"/>
    </source>
</evidence>
<reference evidence="6 7" key="1">
    <citation type="submission" date="2023-01" db="EMBL/GenBank/DDBJ databases">
        <title>Sporosarcina sp. nov., isolated from Korean tranditional fermented seafood 'Jeotgal'.</title>
        <authorList>
            <person name="Yang A.-I."/>
        </authorList>
    </citation>
    <scope>NUCLEOTIDE SEQUENCE [LARGE SCALE GENOMIC DNA]</scope>
    <source>
        <strain evidence="6 7">B2O-1</strain>
    </source>
</reference>
<proteinExistence type="inferred from homology"/>
<dbReference type="InterPro" id="IPR003593">
    <property type="entry name" value="AAA+_ATPase"/>
</dbReference>
<dbReference type="Proteomes" id="UP001303532">
    <property type="component" value="Chromosome"/>
</dbReference>
<keyword evidence="7" id="KW-1185">Reference proteome</keyword>
<evidence type="ECO:0000259" key="5">
    <source>
        <dbReference type="PROSITE" id="PS50893"/>
    </source>
</evidence>
<evidence type="ECO:0000256" key="4">
    <source>
        <dbReference type="ARBA" id="ARBA00022840"/>
    </source>
</evidence>
<sequence length="292" mass="32359">MTLKLEKVSHQYKDHEALKSIDCELSPGIYGLLGPNGAGKSTLLRIMVDVIAPTSGQVLYNNRAITTLGAAYRDKLGYLPQDFHGYSQFTAEEFLKYVANLKGLDAKTARVRVKHVLALVGLTSVSRKKLKGYSGGMRRRVGIAQALLNNPKVLILDEPTAGLDPSERIRLRGILSQLAQDTIIILSTHIVSDIEYVADEVLLLKEGQLIGKASPRELLAKLDRQVWAVQVPHNELQTYTTAYPVSNLQLQKEHADIRIISHAKPHISAQQAEPRMEDLYVYYFGSGDTSNS</sequence>
<dbReference type="InterPro" id="IPR017871">
    <property type="entry name" value="ABC_transporter-like_CS"/>
</dbReference>
<accession>A0ABZ0KXR3</accession>
<evidence type="ECO:0000313" key="6">
    <source>
        <dbReference type="EMBL" id="WOV84388.1"/>
    </source>
</evidence>
<dbReference type="SMART" id="SM00382">
    <property type="entry name" value="AAA"/>
    <property type="match status" value="1"/>
</dbReference>
<name>A0ABZ0KXR3_9BACL</name>
<dbReference type="InterPro" id="IPR003439">
    <property type="entry name" value="ABC_transporter-like_ATP-bd"/>
</dbReference>
<dbReference type="GO" id="GO:0005524">
    <property type="term" value="F:ATP binding"/>
    <property type="evidence" value="ECO:0007669"/>
    <property type="project" value="UniProtKB-KW"/>
</dbReference>
<evidence type="ECO:0000256" key="1">
    <source>
        <dbReference type="ARBA" id="ARBA00005417"/>
    </source>
</evidence>
<protein>
    <submittedName>
        <fullName evidence="6">ABC transporter ATP-binding protein</fullName>
    </submittedName>
</protein>
<dbReference type="CDD" id="cd03264">
    <property type="entry name" value="ABC_drug_resistance_like"/>
    <property type="match status" value="1"/>
</dbReference>
<dbReference type="PROSITE" id="PS50893">
    <property type="entry name" value="ABC_TRANSPORTER_2"/>
    <property type="match status" value="1"/>
</dbReference>
<organism evidence="6 7">
    <name type="scientific">Sporosarcina jeotgali</name>
    <dbReference type="NCBI Taxonomy" id="3020056"/>
    <lineage>
        <taxon>Bacteria</taxon>
        <taxon>Bacillati</taxon>
        <taxon>Bacillota</taxon>
        <taxon>Bacilli</taxon>
        <taxon>Bacillales</taxon>
        <taxon>Caryophanaceae</taxon>
        <taxon>Sporosarcina</taxon>
    </lineage>
</organism>